<organism evidence="7 8">
    <name type="scientific">Hymenobacter defluvii</name>
    <dbReference type="NCBI Taxonomy" id="2054411"/>
    <lineage>
        <taxon>Bacteria</taxon>
        <taxon>Pseudomonadati</taxon>
        <taxon>Bacteroidota</taxon>
        <taxon>Cytophagia</taxon>
        <taxon>Cytophagales</taxon>
        <taxon>Hymenobacteraceae</taxon>
        <taxon>Hymenobacter</taxon>
    </lineage>
</organism>
<protein>
    <submittedName>
        <fullName evidence="7">DUF92 domain-containing protein</fullName>
    </submittedName>
</protein>
<gene>
    <name evidence="7" type="ORF">J4D97_01340</name>
</gene>
<feature type="transmembrane region" description="Helical" evidence="6">
    <location>
        <begin position="95"/>
        <end position="112"/>
    </location>
</feature>
<comment type="similarity">
    <text evidence="2">Belongs to the TMEM19 family.</text>
</comment>
<evidence type="ECO:0000256" key="3">
    <source>
        <dbReference type="ARBA" id="ARBA00022692"/>
    </source>
</evidence>
<reference evidence="7 8" key="1">
    <citation type="submission" date="2021-03" db="EMBL/GenBank/DDBJ databases">
        <authorList>
            <person name="Kim M.K."/>
        </authorList>
    </citation>
    <scope>NUCLEOTIDE SEQUENCE [LARGE SCALE GENOMIC DNA]</scope>
    <source>
        <strain evidence="7 8">BT507</strain>
    </source>
</reference>
<keyword evidence="5 6" id="KW-0472">Membrane</keyword>
<evidence type="ECO:0000256" key="5">
    <source>
        <dbReference type="ARBA" id="ARBA00023136"/>
    </source>
</evidence>
<proteinExistence type="inferred from homology"/>
<evidence type="ECO:0000256" key="2">
    <source>
        <dbReference type="ARBA" id="ARBA00009012"/>
    </source>
</evidence>
<comment type="subcellular location">
    <subcellularLocation>
        <location evidence="1">Membrane</location>
        <topology evidence="1">Multi-pass membrane protein</topology>
    </subcellularLocation>
</comment>
<keyword evidence="8" id="KW-1185">Reference proteome</keyword>
<comment type="caution">
    <text evidence="7">The sequence shown here is derived from an EMBL/GenBank/DDBJ whole genome shotgun (WGS) entry which is preliminary data.</text>
</comment>
<evidence type="ECO:0000313" key="8">
    <source>
        <dbReference type="Proteomes" id="UP000670527"/>
    </source>
</evidence>
<feature type="transmembrane region" description="Helical" evidence="6">
    <location>
        <begin position="193"/>
        <end position="212"/>
    </location>
</feature>
<evidence type="ECO:0000313" key="7">
    <source>
        <dbReference type="EMBL" id="MBO3269277.1"/>
    </source>
</evidence>
<evidence type="ECO:0000256" key="4">
    <source>
        <dbReference type="ARBA" id="ARBA00022989"/>
    </source>
</evidence>
<sequence>MLPTPVMMLLRLGIVLFLLGAGMLYSVRAGKLTPGGALTGGLLGALIYLGGGFVGLSMLAAFFLLGSAASGWHLAEKRRLRLAEENKGRRTAGQVVANAGVAALAGLGGWLLPAQAALFQLMLAGSFAAATADTLASELGNVYGRRYYNVLTLRPDTRGLNGVISLEGTLCGVAGSVLIAGLYSLSVGWDREFGWLVLAGTVGNLTDSVLGATLERQHRLSNNAINFLNTLVGGLVAGLWYWVANAGL</sequence>
<feature type="transmembrane region" description="Helical" evidence="6">
    <location>
        <begin position="45"/>
        <end position="74"/>
    </location>
</feature>
<accession>A0ABS3T6K0</accession>
<dbReference type="PROSITE" id="PS00457">
    <property type="entry name" value="NA_SOLUT_SYMP_2"/>
    <property type="match status" value="1"/>
</dbReference>
<keyword evidence="4 6" id="KW-1133">Transmembrane helix</keyword>
<name>A0ABS3T6K0_9BACT</name>
<dbReference type="InterPro" id="IPR018212">
    <property type="entry name" value="Na/solute_symporter_CS"/>
</dbReference>
<dbReference type="InterPro" id="IPR002794">
    <property type="entry name" value="DUF92_TMEM19"/>
</dbReference>
<dbReference type="Pfam" id="PF01940">
    <property type="entry name" value="DUF92"/>
    <property type="match status" value="1"/>
</dbReference>
<feature type="transmembrane region" description="Helical" evidence="6">
    <location>
        <begin position="118"/>
        <end position="139"/>
    </location>
</feature>
<dbReference type="Proteomes" id="UP000670527">
    <property type="component" value="Unassembled WGS sequence"/>
</dbReference>
<dbReference type="PANTHER" id="PTHR13353:SF5">
    <property type="entry name" value="TRANSMEMBRANE PROTEIN 19"/>
    <property type="match status" value="1"/>
</dbReference>
<feature type="transmembrane region" description="Helical" evidence="6">
    <location>
        <begin position="160"/>
        <end position="181"/>
    </location>
</feature>
<dbReference type="PANTHER" id="PTHR13353">
    <property type="entry name" value="TRANSMEMBRANE PROTEIN 19"/>
    <property type="match status" value="1"/>
</dbReference>
<feature type="transmembrane region" description="Helical" evidence="6">
    <location>
        <begin position="224"/>
        <end position="243"/>
    </location>
</feature>
<evidence type="ECO:0000256" key="6">
    <source>
        <dbReference type="SAM" id="Phobius"/>
    </source>
</evidence>
<keyword evidence="3 6" id="KW-0812">Transmembrane</keyword>
<dbReference type="RefSeq" id="WP_208306042.1">
    <property type="nucleotide sequence ID" value="NZ_JAGETX010000001.1"/>
</dbReference>
<dbReference type="EMBL" id="JAGETX010000001">
    <property type="protein sequence ID" value="MBO3269277.1"/>
    <property type="molecule type" value="Genomic_DNA"/>
</dbReference>
<evidence type="ECO:0000256" key="1">
    <source>
        <dbReference type="ARBA" id="ARBA00004141"/>
    </source>
</evidence>